<dbReference type="Pfam" id="PF25058">
    <property type="entry name" value="ARM_TT21"/>
    <property type="match status" value="1"/>
</dbReference>
<evidence type="ECO:0000256" key="2">
    <source>
        <dbReference type="ARBA" id="ARBA00022737"/>
    </source>
</evidence>
<dbReference type="AlphaFoldDB" id="E9E038"/>
<dbReference type="CDD" id="cd18186">
    <property type="entry name" value="BTB_POZ_ZBTB_KLHL-like"/>
    <property type="match status" value="1"/>
</dbReference>
<dbReference type="Pfam" id="PF04049">
    <property type="entry name" value="ANAPC8"/>
    <property type="match status" value="1"/>
</dbReference>
<proteinExistence type="predicted"/>
<dbReference type="Gene3D" id="3.30.710.10">
    <property type="entry name" value="Potassium Channel Kv1.1, Chain A"/>
    <property type="match status" value="1"/>
</dbReference>
<evidence type="ECO:0000256" key="6">
    <source>
        <dbReference type="ARBA" id="ARBA00023306"/>
    </source>
</evidence>
<keyword evidence="4" id="KW-0833">Ubl conjugation pathway</keyword>
<dbReference type="GO" id="GO:0051301">
    <property type="term" value="P:cell division"/>
    <property type="evidence" value="ECO:0007669"/>
    <property type="project" value="UniProtKB-KW"/>
</dbReference>
<sequence length="964" mass="108866">MQAYWRTFEYMYTGKYREEPCMKLNHPDDDELSKDVRVYQLADYFEVDGLKDYALQKFQAKITKLWVSEVFVDCIRDVYRSTSDEKCKMRGAVVYVVHQHVSELWGKGPFKELLREGGDFAVDLMSKLVGMARKSGEFSDLTFVCGGLRIPAHMIIVCPQSPVIHAACIGPYREQETGGYEIKDVSFDIVRQMVEYLYTGQYEVPSSQDSDGKKHDAILPLVFHARMFDIADTYLIKGLQSLSATEFTRSATREPDDCAFLRSIIDVYSLQCESSKILRDIVVESVRERIARPWNSSAEEVLDEITDKIPKFTKDLLNSVLHQPVLGKCSCCGREKLVPVVPLQCRCKKCGKGETIQNVPSFNANFADRLSAATLAGYLSVNVYLNFKGPPVTKSIGPYVSRRVSVTNFFFGDFRRAAELLNALPGHGVDGASSHSLPNPIPTTGIAEQHLELKEVPKYLKAKALFDCHEFQRSAAVFLPSSFLELPTLASLREAQPNRDNASAFTRNRVSQKGLFIALYAQFMAGEKLKIEELGQILGISDVGTTIRLDHGERGDQRSGDRLAAEERVPISFELGHLDFVDHYSNVLHTLASRERLAFVAQLCSAVDRYRPETCCVVGNYYSLCGRHDDAVMLFRRALVLDRRFSGAWTLLGHEYTELQNIHAAVECYRRAIDLNQHDYRSFVGLGRSYETLDKATFALYYYRRAAKLRPRDADLWQLVANCLIGLTLLHEAAKVLERALTYLGPSTNTKDVSSSLKHSRSKRFEVLYQLAKIYDETENRDEATRLLELCVEEYSATQERSDADESMTGNVGRLIIPKALLLLAEWAISDGDFAKAQAMASRIDIDCELAADAQKILKFVPIETAQASFITNIHSRLRFALEPRLDINWESWHIILSDHSMPLHVPCQASHAIFQVCLTIKLSLKSFVPLQDRTVLPHKRTLLLTSWHFPVDASLSIPCLALD</sequence>
<dbReference type="SUPFAM" id="SSF48452">
    <property type="entry name" value="TPR-like"/>
    <property type="match status" value="1"/>
</dbReference>
<reference evidence="9 10" key="1">
    <citation type="journal article" date="2011" name="PLoS Genet.">
        <title>Genome sequencing and comparative transcriptomics of the model entomopathogenic fungi Metarhizium anisopliae and M. acridum.</title>
        <authorList>
            <person name="Gao Q."/>
            <person name="Jin K."/>
            <person name="Ying S.H."/>
            <person name="Zhang Y."/>
            <person name="Xiao G."/>
            <person name="Shang Y."/>
            <person name="Duan Z."/>
            <person name="Hu X."/>
            <person name="Xie X.Q."/>
            <person name="Zhou G."/>
            <person name="Peng G."/>
            <person name="Luo Z."/>
            <person name="Huang W."/>
            <person name="Wang B."/>
            <person name="Fang W."/>
            <person name="Wang S."/>
            <person name="Zhong Y."/>
            <person name="Ma L.J."/>
            <person name="St Leger R.J."/>
            <person name="Zhao G.P."/>
            <person name="Pei Y."/>
            <person name="Feng M.G."/>
            <person name="Xia Y."/>
            <person name="Wang C."/>
        </authorList>
    </citation>
    <scope>NUCLEOTIDE SEQUENCE [LARGE SCALE GENOMIC DNA]</scope>
    <source>
        <strain evidence="9 10">CQMa 102</strain>
    </source>
</reference>
<dbReference type="eggNOG" id="KOG1155">
    <property type="taxonomic scope" value="Eukaryota"/>
</dbReference>
<dbReference type="STRING" id="655827.E9E038"/>
<dbReference type="PROSITE" id="PS50005">
    <property type="entry name" value="TPR"/>
    <property type="match status" value="2"/>
</dbReference>
<feature type="repeat" description="TPR" evidence="7">
    <location>
        <begin position="646"/>
        <end position="679"/>
    </location>
</feature>
<feature type="repeat" description="TPR" evidence="7">
    <location>
        <begin position="680"/>
        <end position="713"/>
    </location>
</feature>
<accession>E9E038</accession>
<gene>
    <name evidence="9" type="ORF">MAC_03314</name>
</gene>
<dbReference type="Proteomes" id="UP000002499">
    <property type="component" value="Unassembled WGS sequence"/>
</dbReference>
<dbReference type="SMART" id="SM00028">
    <property type="entry name" value="TPR"/>
    <property type="match status" value="5"/>
</dbReference>
<evidence type="ECO:0000256" key="1">
    <source>
        <dbReference type="ARBA" id="ARBA00022618"/>
    </source>
</evidence>
<protein>
    <submittedName>
        <fullName evidence="9">20S cyclosome subunit (APC8), putative</fullName>
    </submittedName>
</protein>
<keyword evidence="2" id="KW-0677">Repeat</keyword>
<dbReference type="GO" id="GO:0016567">
    <property type="term" value="P:protein ubiquitination"/>
    <property type="evidence" value="ECO:0007669"/>
    <property type="project" value="TreeGrafter"/>
</dbReference>
<dbReference type="InterPro" id="IPR011333">
    <property type="entry name" value="SKP1/BTB/POZ_sf"/>
</dbReference>
<evidence type="ECO:0000256" key="5">
    <source>
        <dbReference type="ARBA" id="ARBA00022803"/>
    </source>
</evidence>
<dbReference type="SUPFAM" id="SSF54695">
    <property type="entry name" value="POZ domain"/>
    <property type="match status" value="1"/>
</dbReference>
<organism evidence="10">
    <name type="scientific">Metarhizium acridum (strain CQMa 102)</name>
    <dbReference type="NCBI Taxonomy" id="655827"/>
    <lineage>
        <taxon>Eukaryota</taxon>
        <taxon>Fungi</taxon>
        <taxon>Dikarya</taxon>
        <taxon>Ascomycota</taxon>
        <taxon>Pezizomycotina</taxon>
        <taxon>Sordariomycetes</taxon>
        <taxon>Hypocreomycetidae</taxon>
        <taxon>Hypocreales</taxon>
        <taxon>Clavicipitaceae</taxon>
        <taxon>Metarhizium</taxon>
    </lineage>
</organism>
<dbReference type="Pfam" id="PF00651">
    <property type="entry name" value="BTB"/>
    <property type="match status" value="1"/>
</dbReference>
<dbReference type="SMART" id="SM00225">
    <property type="entry name" value="BTB"/>
    <property type="match status" value="1"/>
</dbReference>
<keyword evidence="3" id="KW-0498">Mitosis</keyword>
<evidence type="ECO:0000256" key="3">
    <source>
        <dbReference type="ARBA" id="ARBA00022776"/>
    </source>
</evidence>
<evidence type="ECO:0000313" key="9">
    <source>
        <dbReference type="EMBL" id="EFY90734.1"/>
    </source>
</evidence>
<dbReference type="GO" id="GO:0045842">
    <property type="term" value="P:positive regulation of mitotic metaphase/anaphase transition"/>
    <property type="evidence" value="ECO:0007669"/>
    <property type="project" value="TreeGrafter"/>
</dbReference>
<keyword evidence="10" id="KW-1185">Reference proteome</keyword>
<feature type="domain" description="BTB" evidence="8">
    <location>
        <begin position="139"/>
        <end position="206"/>
    </location>
</feature>
<dbReference type="InterPro" id="IPR007192">
    <property type="entry name" value="APC8"/>
</dbReference>
<dbReference type="InterPro" id="IPR000210">
    <property type="entry name" value="BTB/POZ_dom"/>
</dbReference>
<evidence type="ECO:0000313" key="10">
    <source>
        <dbReference type="Proteomes" id="UP000002499"/>
    </source>
</evidence>
<name>E9E038_METAQ</name>
<dbReference type="PANTHER" id="PTHR12558">
    <property type="entry name" value="CELL DIVISION CYCLE 16,23,27"/>
    <property type="match status" value="1"/>
</dbReference>
<dbReference type="Gene3D" id="1.25.40.10">
    <property type="entry name" value="Tetratricopeptide repeat domain"/>
    <property type="match status" value="2"/>
</dbReference>
<evidence type="ECO:0000256" key="7">
    <source>
        <dbReference type="PROSITE-ProRule" id="PRU00339"/>
    </source>
</evidence>
<dbReference type="Pfam" id="PF13181">
    <property type="entry name" value="TPR_8"/>
    <property type="match status" value="1"/>
</dbReference>
<keyword evidence="6" id="KW-0131">Cell cycle</keyword>
<evidence type="ECO:0000256" key="4">
    <source>
        <dbReference type="ARBA" id="ARBA00022786"/>
    </source>
</evidence>
<dbReference type="PANTHER" id="PTHR12558:SF10">
    <property type="entry name" value="CELL DIVISION CYCLE PROTEIN 23 HOMOLOG"/>
    <property type="match status" value="1"/>
</dbReference>
<keyword evidence="1" id="KW-0132">Cell division</keyword>
<dbReference type="InParanoid" id="E9E038"/>
<dbReference type="EMBL" id="GL698488">
    <property type="protein sequence ID" value="EFY90734.1"/>
    <property type="molecule type" value="Genomic_DNA"/>
</dbReference>
<dbReference type="GO" id="GO:0005680">
    <property type="term" value="C:anaphase-promoting complex"/>
    <property type="evidence" value="ECO:0007669"/>
    <property type="project" value="InterPro"/>
</dbReference>
<keyword evidence="5 7" id="KW-0802">TPR repeat</keyword>
<dbReference type="InterPro" id="IPR011990">
    <property type="entry name" value="TPR-like_helical_dom_sf"/>
</dbReference>
<dbReference type="InterPro" id="IPR019734">
    <property type="entry name" value="TPR_rpt"/>
</dbReference>
<dbReference type="HOGENOM" id="CLU_306957_0_0_1"/>
<dbReference type="GO" id="GO:0031145">
    <property type="term" value="P:anaphase-promoting complex-dependent catabolic process"/>
    <property type="evidence" value="ECO:0007669"/>
    <property type="project" value="TreeGrafter"/>
</dbReference>
<evidence type="ECO:0000259" key="8">
    <source>
        <dbReference type="PROSITE" id="PS50097"/>
    </source>
</evidence>
<dbReference type="PROSITE" id="PS50097">
    <property type="entry name" value="BTB"/>
    <property type="match status" value="1"/>
</dbReference>
<dbReference type="OrthoDB" id="10262026at2759"/>